<protein>
    <submittedName>
        <fullName evidence="1">Uncharacterized protein</fullName>
    </submittedName>
</protein>
<accession>A0ABV6WYE0</accession>
<evidence type="ECO:0000313" key="1">
    <source>
        <dbReference type="EMBL" id="MFC1431060.1"/>
    </source>
</evidence>
<evidence type="ECO:0000313" key="2">
    <source>
        <dbReference type="Proteomes" id="UP001592530"/>
    </source>
</evidence>
<name>A0ABV6WYE0_9ACTN</name>
<dbReference type="RefSeq" id="WP_380551229.1">
    <property type="nucleotide sequence ID" value="NZ_JBHEZY010000003.1"/>
</dbReference>
<sequence>MVDMVELKVEFRPAPGGRALHLWHVVHEGGSTGLCGRALSPSAGTLPIAEIEELKPGNRCQACRSAYRATLPPGG</sequence>
<organism evidence="1 2">
    <name type="scientific">Streptacidiphilus alkalitolerans</name>
    <dbReference type="NCBI Taxonomy" id="3342712"/>
    <lineage>
        <taxon>Bacteria</taxon>
        <taxon>Bacillati</taxon>
        <taxon>Actinomycetota</taxon>
        <taxon>Actinomycetes</taxon>
        <taxon>Kitasatosporales</taxon>
        <taxon>Streptomycetaceae</taxon>
        <taxon>Streptacidiphilus</taxon>
    </lineage>
</organism>
<comment type="caution">
    <text evidence="1">The sequence shown here is derived from an EMBL/GenBank/DDBJ whole genome shotgun (WGS) entry which is preliminary data.</text>
</comment>
<dbReference type="Proteomes" id="UP001592530">
    <property type="component" value="Unassembled WGS sequence"/>
</dbReference>
<proteinExistence type="predicted"/>
<dbReference type="EMBL" id="JBHEZY010000003">
    <property type="protein sequence ID" value="MFC1431060.1"/>
    <property type="molecule type" value="Genomic_DNA"/>
</dbReference>
<reference evidence="1 2" key="1">
    <citation type="submission" date="2024-09" db="EMBL/GenBank/DDBJ databases">
        <authorList>
            <person name="Lee S.D."/>
        </authorList>
    </citation>
    <scope>NUCLEOTIDE SEQUENCE [LARGE SCALE GENOMIC DNA]</scope>
    <source>
        <strain evidence="1 2">N1-3</strain>
    </source>
</reference>
<gene>
    <name evidence="1" type="ORF">ACEZDB_10395</name>
</gene>